<dbReference type="EMBL" id="HE796869">
    <property type="protein sequence ID" value="CCL98100.1"/>
    <property type="molecule type" value="Genomic_DNA"/>
</dbReference>
<dbReference type="OrthoDB" id="2751906at2759"/>
<evidence type="ECO:0000313" key="2">
    <source>
        <dbReference type="Proteomes" id="UP000006352"/>
    </source>
</evidence>
<organism evidence="1 2">
    <name type="scientific">Fibroporia radiculosa</name>
    <dbReference type="NCBI Taxonomy" id="599839"/>
    <lineage>
        <taxon>Eukaryota</taxon>
        <taxon>Fungi</taxon>
        <taxon>Dikarya</taxon>
        <taxon>Basidiomycota</taxon>
        <taxon>Agaricomycotina</taxon>
        <taxon>Agaricomycetes</taxon>
        <taxon>Polyporales</taxon>
        <taxon>Fibroporiaceae</taxon>
        <taxon>Fibroporia</taxon>
    </lineage>
</organism>
<gene>
    <name evidence="1" type="ORF">FIBRA_00094</name>
</gene>
<sequence length="283" mass="31924">MFGYKMRDTLSYNPRLSSMFHVPSPSPPSSPIERSFSAQGNYLEVFFHHSISHRLLSPSLSGKNYTARNLTHIRPGRGNGSRPHPTRGKRAEHAVYRAHLQVVHDMDDGPNERPIEVALKWATGKQHIDRLRWEASMYENELRHLQQRVVPDFYGFFQATLDGVDVACLVLEYCGGVPTRDTCELGRQRMEAAIQLHRAGIVHGDLVDNKHFLAASRDDSLRIIDFSRATIHSCPTRTRTSLLAYLHEHARKLPSPCAELALLEQTSGPDFDKPGATRRADGP</sequence>
<dbReference type="Gene3D" id="1.10.510.10">
    <property type="entry name" value="Transferase(Phosphotransferase) domain 1"/>
    <property type="match status" value="1"/>
</dbReference>
<dbReference type="InterPro" id="IPR011009">
    <property type="entry name" value="Kinase-like_dom_sf"/>
</dbReference>
<dbReference type="Proteomes" id="UP000006352">
    <property type="component" value="Unassembled WGS sequence"/>
</dbReference>
<accession>J7RUV1</accession>
<evidence type="ECO:0008006" key="3">
    <source>
        <dbReference type="Google" id="ProtNLM"/>
    </source>
</evidence>
<name>J7RUV1_9APHY</name>
<dbReference type="SUPFAM" id="SSF56112">
    <property type="entry name" value="Protein kinase-like (PK-like)"/>
    <property type="match status" value="1"/>
</dbReference>
<dbReference type="STRING" id="599839.J7RUV1"/>
<keyword evidence="2" id="KW-1185">Reference proteome</keyword>
<dbReference type="GeneID" id="24093011"/>
<dbReference type="InParanoid" id="J7RUV1"/>
<reference evidence="1 2" key="1">
    <citation type="journal article" date="2012" name="Appl. Environ. Microbiol.">
        <title>Short-read sequencing for genomic analysis of the brown rot fungus Fibroporia radiculosa.</title>
        <authorList>
            <person name="Tang J.D."/>
            <person name="Perkins A.D."/>
            <person name="Sonstegard T.S."/>
            <person name="Schroeder S.G."/>
            <person name="Burgess S.C."/>
            <person name="Diehl S.V."/>
        </authorList>
    </citation>
    <scope>NUCLEOTIDE SEQUENCE [LARGE SCALE GENOMIC DNA]</scope>
    <source>
        <strain evidence="1 2">TFFH 294</strain>
    </source>
</reference>
<proteinExistence type="predicted"/>
<dbReference type="AlphaFoldDB" id="J7RUV1"/>
<dbReference type="HOGENOM" id="CLU_983637_0_0_1"/>
<protein>
    <recommendedName>
        <fullName evidence="3">Protein kinase domain-containing protein</fullName>
    </recommendedName>
</protein>
<dbReference type="RefSeq" id="XP_012177383.1">
    <property type="nucleotide sequence ID" value="XM_012321993.1"/>
</dbReference>
<evidence type="ECO:0000313" key="1">
    <source>
        <dbReference type="EMBL" id="CCL98100.1"/>
    </source>
</evidence>